<feature type="compositionally biased region" description="Basic and acidic residues" evidence="1">
    <location>
        <begin position="11"/>
        <end position="27"/>
    </location>
</feature>
<feature type="region of interest" description="Disordered" evidence="1">
    <location>
        <begin position="1"/>
        <end position="27"/>
    </location>
</feature>
<dbReference type="Proteomes" id="UP000800041">
    <property type="component" value="Unassembled WGS sequence"/>
</dbReference>
<dbReference type="EMBL" id="ML977159">
    <property type="protein sequence ID" value="KAF1985940.1"/>
    <property type="molecule type" value="Genomic_DNA"/>
</dbReference>
<dbReference type="AlphaFoldDB" id="A0A6G1GYU3"/>
<proteinExistence type="predicted"/>
<protein>
    <submittedName>
        <fullName evidence="2">Uncharacterized protein</fullName>
    </submittedName>
</protein>
<keyword evidence="3" id="KW-1185">Reference proteome</keyword>
<name>A0A6G1GYU3_9PEZI</name>
<organism evidence="2 3">
    <name type="scientific">Aulographum hederae CBS 113979</name>
    <dbReference type="NCBI Taxonomy" id="1176131"/>
    <lineage>
        <taxon>Eukaryota</taxon>
        <taxon>Fungi</taxon>
        <taxon>Dikarya</taxon>
        <taxon>Ascomycota</taxon>
        <taxon>Pezizomycotina</taxon>
        <taxon>Dothideomycetes</taxon>
        <taxon>Pleosporomycetidae</taxon>
        <taxon>Aulographales</taxon>
        <taxon>Aulographaceae</taxon>
    </lineage>
</organism>
<gene>
    <name evidence="2" type="ORF">K402DRAFT_394190</name>
</gene>
<evidence type="ECO:0000256" key="1">
    <source>
        <dbReference type="SAM" id="MobiDB-lite"/>
    </source>
</evidence>
<accession>A0A6G1GYU3</accession>
<reference evidence="2" key="1">
    <citation type="journal article" date="2020" name="Stud. Mycol.">
        <title>101 Dothideomycetes genomes: a test case for predicting lifestyles and emergence of pathogens.</title>
        <authorList>
            <person name="Haridas S."/>
            <person name="Albert R."/>
            <person name="Binder M."/>
            <person name="Bloem J."/>
            <person name="Labutti K."/>
            <person name="Salamov A."/>
            <person name="Andreopoulos B."/>
            <person name="Baker S."/>
            <person name="Barry K."/>
            <person name="Bills G."/>
            <person name="Bluhm B."/>
            <person name="Cannon C."/>
            <person name="Castanera R."/>
            <person name="Culley D."/>
            <person name="Daum C."/>
            <person name="Ezra D."/>
            <person name="Gonzalez J."/>
            <person name="Henrissat B."/>
            <person name="Kuo A."/>
            <person name="Liang C."/>
            <person name="Lipzen A."/>
            <person name="Lutzoni F."/>
            <person name="Magnuson J."/>
            <person name="Mondo S."/>
            <person name="Nolan M."/>
            <person name="Ohm R."/>
            <person name="Pangilinan J."/>
            <person name="Park H.-J."/>
            <person name="Ramirez L."/>
            <person name="Alfaro M."/>
            <person name="Sun H."/>
            <person name="Tritt A."/>
            <person name="Yoshinaga Y."/>
            <person name="Zwiers L.-H."/>
            <person name="Turgeon B."/>
            <person name="Goodwin S."/>
            <person name="Spatafora J."/>
            <person name="Crous P."/>
            <person name="Grigoriev I."/>
        </authorList>
    </citation>
    <scope>NUCLEOTIDE SEQUENCE</scope>
    <source>
        <strain evidence="2">CBS 113979</strain>
    </source>
</reference>
<evidence type="ECO:0000313" key="3">
    <source>
        <dbReference type="Proteomes" id="UP000800041"/>
    </source>
</evidence>
<evidence type="ECO:0000313" key="2">
    <source>
        <dbReference type="EMBL" id="KAF1985940.1"/>
    </source>
</evidence>
<sequence length="111" mass="12606">MRSAETAAQGLEEHKKKNKELSKENRGLKATVVDLKAEIKSKDKEIARLRAGQASPASGLLAVPTELWVGTHTHPLCPYRHAHHSLAPMPLPPSPRKLFRLRPHWWRKVQR</sequence>